<evidence type="ECO:0000256" key="1">
    <source>
        <dbReference type="ARBA" id="ARBA00004514"/>
    </source>
</evidence>
<dbReference type="InterPro" id="IPR036584">
    <property type="entry name" value="FliS_sf"/>
</dbReference>
<comment type="similarity">
    <text evidence="2 6">Belongs to the FliS family.</text>
</comment>
<evidence type="ECO:0000256" key="3">
    <source>
        <dbReference type="ARBA" id="ARBA00022490"/>
    </source>
</evidence>
<sequence>MYAPHAASPFGHAHSFANMYRTVGVNTSVESADPHRLVAMLFDGFMDAVAQARGALQAGDIERKGREIVRAARIIEEGLKAGLNLEAGGDLAADLNDLYAYVTLRLTQANLRNDDQALQECRRLIEPLRDAWASIAPQATTAASTAR</sequence>
<keyword evidence="8" id="KW-1185">Reference proteome</keyword>
<evidence type="ECO:0000256" key="4">
    <source>
        <dbReference type="ARBA" id="ARBA00022795"/>
    </source>
</evidence>
<dbReference type="SUPFAM" id="SSF101116">
    <property type="entry name" value="Flagellar export chaperone FliS"/>
    <property type="match status" value="1"/>
</dbReference>
<keyword evidence="7" id="KW-0282">Flagellum</keyword>
<dbReference type="Gene3D" id="1.20.120.340">
    <property type="entry name" value="Flagellar protein FliS"/>
    <property type="match status" value="1"/>
</dbReference>
<keyword evidence="7" id="KW-0969">Cilium</keyword>
<keyword evidence="7" id="KW-0966">Cell projection</keyword>
<dbReference type="EMBL" id="CP097635">
    <property type="protein sequence ID" value="URI08371.1"/>
    <property type="molecule type" value="Genomic_DNA"/>
</dbReference>
<keyword evidence="5" id="KW-0143">Chaperone</keyword>
<evidence type="ECO:0000313" key="8">
    <source>
        <dbReference type="Proteomes" id="UP001056201"/>
    </source>
</evidence>
<evidence type="ECO:0000256" key="2">
    <source>
        <dbReference type="ARBA" id="ARBA00008787"/>
    </source>
</evidence>
<evidence type="ECO:0000256" key="5">
    <source>
        <dbReference type="ARBA" id="ARBA00023186"/>
    </source>
</evidence>
<reference evidence="7" key="1">
    <citation type="submission" date="2022-05" db="EMBL/GenBank/DDBJ databases">
        <title>An RpoN-dependent PEP-CTERM gene is involved in floc formation of an Aquincola tertiaricarbonis strain.</title>
        <authorList>
            <person name="Qiu D."/>
            <person name="Xia M."/>
        </authorList>
    </citation>
    <scope>NUCLEOTIDE SEQUENCE</scope>
    <source>
        <strain evidence="7">RN12</strain>
    </source>
</reference>
<dbReference type="CDD" id="cd16098">
    <property type="entry name" value="FliS"/>
    <property type="match status" value="1"/>
</dbReference>
<gene>
    <name evidence="7" type="primary">fliS</name>
    <name evidence="7" type="ORF">MW290_05385</name>
</gene>
<dbReference type="Pfam" id="PF02561">
    <property type="entry name" value="FliS"/>
    <property type="match status" value="1"/>
</dbReference>
<comment type="subcellular location">
    <subcellularLocation>
        <location evidence="1 6">Cytoplasm</location>
        <location evidence="1 6">Cytosol</location>
    </subcellularLocation>
</comment>
<dbReference type="PANTHER" id="PTHR34773">
    <property type="entry name" value="FLAGELLAR SECRETION CHAPERONE FLIS"/>
    <property type="match status" value="1"/>
</dbReference>
<accession>A0ABY4S4K0</accession>
<keyword evidence="3 6" id="KW-0963">Cytoplasm</keyword>
<protein>
    <recommendedName>
        <fullName evidence="6">Flagellar secretion chaperone FliS</fullName>
    </recommendedName>
</protein>
<dbReference type="PIRSF" id="PIRSF039090">
    <property type="entry name" value="Flis"/>
    <property type="match status" value="1"/>
</dbReference>
<evidence type="ECO:0000313" key="7">
    <source>
        <dbReference type="EMBL" id="URI08371.1"/>
    </source>
</evidence>
<dbReference type="InterPro" id="IPR003713">
    <property type="entry name" value="FliS"/>
</dbReference>
<proteinExistence type="inferred from homology"/>
<organism evidence="7 8">
    <name type="scientific">Aquincola tertiaricarbonis</name>
    <dbReference type="NCBI Taxonomy" id="391953"/>
    <lineage>
        <taxon>Bacteria</taxon>
        <taxon>Pseudomonadati</taxon>
        <taxon>Pseudomonadota</taxon>
        <taxon>Betaproteobacteria</taxon>
        <taxon>Burkholderiales</taxon>
        <taxon>Sphaerotilaceae</taxon>
        <taxon>Aquincola</taxon>
    </lineage>
</organism>
<dbReference type="NCBIfam" id="TIGR00208">
    <property type="entry name" value="fliS"/>
    <property type="match status" value="1"/>
</dbReference>
<evidence type="ECO:0000256" key="6">
    <source>
        <dbReference type="PIRNR" id="PIRNR039090"/>
    </source>
</evidence>
<dbReference type="PANTHER" id="PTHR34773:SF1">
    <property type="entry name" value="FLAGELLAR SECRETION CHAPERONE FLIS"/>
    <property type="match status" value="1"/>
</dbReference>
<keyword evidence="4 6" id="KW-1005">Bacterial flagellum biogenesis</keyword>
<dbReference type="Proteomes" id="UP001056201">
    <property type="component" value="Chromosome 1"/>
</dbReference>
<name>A0ABY4S4K0_AQUTE</name>